<dbReference type="GO" id="GO:0003723">
    <property type="term" value="F:RNA binding"/>
    <property type="evidence" value="ECO:0007669"/>
    <property type="project" value="UniProtKB-KW"/>
</dbReference>
<dbReference type="EMBL" id="SNYR01000002">
    <property type="protein sequence ID" value="TDQ63987.1"/>
    <property type="molecule type" value="Genomic_DNA"/>
</dbReference>
<dbReference type="OrthoDB" id="9807213at2"/>
<name>A0A4R6VLJ0_9HYPH</name>
<feature type="domain" description="RNA-binding S4" evidence="8">
    <location>
        <begin position="16"/>
        <end position="75"/>
    </location>
</feature>
<feature type="compositionally biased region" description="Basic and acidic residues" evidence="7">
    <location>
        <begin position="289"/>
        <end position="320"/>
    </location>
</feature>
<comment type="similarity">
    <text evidence="2 6">Belongs to the pseudouridine synthase RsuA family.</text>
</comment>
<dbReference type="PROSITE" id="PS01149">
    <property type="entry name" value="PSI_RSU"/>
    <property type="match status" value="1"/>
</dbReference>
<feature type="region of interest" description="Disordered" evidence="7">
    <location>
        <begin position="271"/>
        <end position="555"/>
    </location>
</feature>
<dbReference type="CDD" id="cd00165">
    <property type="entry name" value="S4"/>
    <property type="match status" value="1"/>
</dbReference>
<reference evidence="9 10" key="1">
    <citation type="submission" date="2019-03" db="EMBL/GenBank/DDBJ databases">
        <title>Genomic Encyclopedia of Type Strains, Phase III (KMG-III): the genomes of soil and plant-associated and newly described type strains.</title>
        <authorList>
            <person name="Whitman W."/>
        </authorList>
    </citation>
    <scope>NUCLEOTIDE SEQUENCE [LARGE SCALE GENOMIC DNA]</scope>
    <source>
        <strain evidence="9 10">CGMCC 1.7002</strain>
    </source>
</reference>
<dbReference type="InterPro" id="IPR018496">
    <property type="entry name" value="PsdUridine_synth_RsuA/RluB_CS"/>
</dbReference>
<dbReference type="NCBIfam" id="TIGR00093">
    <property type="entry name" value="pseudouridine synthase"/>
    <property type="match status" value="1"/>
</dbReference>
<organism evidence="9 10">
    <name type="scientific">Maritalea mobilis</name>
    <dbReference type="NCBI Taxonomy" id="483324"/>
    <lineage>
        <taxon>Bacteria</taxon>
        <taxon>Pseudomonadati</taxon>
        <taxon>Pseudomonadota</taxon>
        <taxon>Alphaproteobacteria</taxon>
        <taxon>Hyphomicrobiales</taxon>
        <taxon>Devosiaceae</taxon>
        <taxon>Maritalea</taxon>
    </lineage>
</organism>
<dbReference type="Pfam" id="PF00849">
    <property type="entry name" value="PseudoU_synth_2"/>
    <property type="match status" value="1"/>
</dbReference>
<dbReference type="Gene3D" id="3.30.70.580">
    <property type="entry name" value="Pseudouridine synthase I, catalytic domain, N-terminal subdomain"/>
    <property type="match status" value="1"/>
</dbReference>
<evidence type="ECO:0000256" key="3">
    <source>
        <dbReference type="ARBA" id="ARBA00022884"/>
    </source>
</evidence>
<comment type="catalytic activity">
    <reaction evidence="1">
        <text>a uridine in RNA = a pseudouridine in RNA</text>
        <dbReference type="Rhea" id="RHEA:48348"/>
        <dbReference type="Rhea" id="RHEA-COMP:12068"/>
        <dbReference type="Rhea" id="RHEA-COMP:12069"/>
        <dbReference type="ChEBI" id="CHEBI:65314"/>
        <dbReference type="ChEBI" id="CHEBI:65315"/>
    </reaction>
</comment>
<evidence type="ECO:0000256" key="2">
    <source>
        <dbReference type="ARBA" id="ARBA00008348"/>
    </source>
</evidence>
<evidence type="ECO:0000259" key="8">
    <source>
        <dbReference type="SMART" id="SM00363"/>
    </source>
</evidence>
<dbReference type="EC" id="5.4.99.-" evidence="6"/>
<dbReference type="Gene3D" id="3.30.70.1560">
    <property type="entry name" value="Alpha-L RNA-binding motif"/>
    <property type="match status" value="1"/>
</dbReference>
<dbReference type="GO" id="GO:0000455">
    <property type="term" value="P:enzyme-directed rRNA pseudouridine synthesis"/>
    <property type="evidence" value="ECO:0007669"/>
    <property type="project" value="UniProtKB-ARBA"/>
</dbReference>
<keyword evidence="10" id="KW-1185">Reference proteome</keyword>
<keyword evidence="3 5" id="KW-0694">RNA-binding</keyword>
<protein>
    <recommendedName>
        <fullName evidence="6">Pseudouridine synthase</fullName>
        <ecNumber evidence="6">5.4.99.-</ecNumber>
    </recommendedName>
</protein>
<evidence type="ECO:0000313" key="9">
    <source>
        <dbReference type="EMBL" id="TDQ63987.1"/>
    </source>
</evidence>
<dbReference type="InterPro" id="IPR000748">
    <property type="entry name" value="PsdUridine_synth_RsuA/RluB/E/F"/>
</dbReference>
<dbReference type="InterPro" id="IPR050343">
    <property type="entry name" value="RsuA_PseudoU_synthase"/>
</dbReference>
<evidence type="ECO:0000256" key="4">
    <source>
        <dbReference type="ARBA" id="ARBA00023235"/>
    </source>
</evidence>
<gene>
    <name evidence="9" type="ORF">ATL17_1996</name>
</gene>
<dbReference type="PANTHER" id="PTHR47683:SF3">
    <property type="entry name" value="RIBOSOMAL LARGE SUBUNIT PSEUDOURIDINE SYNTHASE B"/>
    <property type="match status" value="1"/>
</dbReference>
<dbReference type="InterPro" id="IPR042092">
    <property type="entry name" value="PsdUridine_s_RsuA/RluB/E/F_cat"/>
</dbReference>
<dbReference type="SUPFAM" id="SSF55120">
    <property type="entry name" value="Pseudouridine synthase"/>
    <property type="match status" value="1"/>
</dbReference>
<dbReference type="SMART" id="SM00363">
    <property type="entry name" value="S4"/>
    <property type="match status" value="1"/>
</dbReference>
<evidence type="ECO:0000256" key="6">
    <source>
        <dbReference type="RuleBase" id="RU003887"/>
    </source>
</evidence>
<dbReference type="RefSeq" id="WP_133572626.1">
    <property type="nucleotide sequence ID" value="NZ_SNYR01000002.1"/>
</dbReference>
<dbReference type="PROSITE" id="PS50889">
    <property type="entry name" value="S4"/>
    <property type="match status" value="1"/>
</dbReference>
<feature type="compositionally biased region" description="Basic and acidic residues" evidence="7">
    <location>
        <begin position="333"/>
        <end position="484"/>
    </location>
</feature>
<feature type="compositionally biased region" description="Basic and acidic residues" evidence="7">
    <location>
        <begin position="271"/>
        <end position="280"/>
    </location>
</feature>
<dbReference type="Proteomes" id="UP000295391">
    <property type="component" value="Unassembled WGS sequence"/>
</dbReference>
<dbReference type="SUPFAM" id="SSF55174">
    <property type="entry name" value="Alpha-L RNA-binding motif"/>
    <property type="match status" value="1"/>
</dbReference>
<dbReference type="PANTHER" id="PTHR47683">
    <property type="entry name" value="PSEUDOURIDINE SYNTHASE FAMILY PROTEIN-RELATED"/>
    <property type="match status" value="1"/>
</dbReference>
<dbReference type="InterPro" id="IPR002942">
    <property type="entry name" value="S4_RNA-bd"/>
</dbReference>
<dbReference type="Pfam" id="PF01479">
    <property type="entry name" value="S4"/>
    <property type="match status" value="1"/>
</dbReference>
<evidence type="ECO:0000256" key="1">
    <source>
        <dbReference type="ARBA" id="ARBA00000073"/>
    </source>
</evidence>
<evidence type="ECO:0000256" key="5">
    <source>
        <dbReference type="PROSITE-ProRule" id="PRU00182"/>
    </source>
</evidence>
<sequence>MAKKDAGSTNDRQNGDRIAKVIARAGLCSRRTAETWITEGRVSVNGKVIDSPAVNISEKDRVRVDGQPLGEREATRVWLYHKPAGLVVSESDPEGRPTVFSAFEEAGLPRVLTVGRLDINTEGLLLLTNEGGLKRALELPSTGWARRYRVRAYGRITQEKLDELKDGITIDKVHYGPIEAKLERQQGSNVWLIVSLREGKNREVKNVLSAFGLDVNRLIRLSYGPFQLNEMKPGEIQAVKTRVLKDQLGQKLAEAAGVDFDGPIVPVVPKAEKKKAEEKPAQFGRARGRTGEPRKPKDDKRAPRRRFDEQEETPKRRVFFDDGNIGEHVPAARKKDQDEDGPRGKKRFGDKGRKFDRDDRGSKREFNKDRRDDRDGDKKPFEKRDRKEGGRPFGEKKFGDKKPYGDKPRGERGGDRKQFGDKPRGERGGDRKSFGDKPRGGAGRRDDRRPDDRRGAFTDRNKERPDRGERNDRGDRKPFGDKPRGKPAGGRGKPRDDRGGQGFSDAGRHKGRPAGEQRGPRGRGGKPSGGRPAGGRPSGGKPFGGKLGGRPPRKS</sequence>
<evidence type="ECO:0000313" key="10">
    <source>
        <dbReference type="Proteomes" id="UP000295391"/>
    </source>
</evidence>
<accession>A0A4R6VLJ0</accession>
<comment type="caution">
    <text evidence="9">The sequence shown here is derived from an EMBL/GenBank/DDBJ whole genome shotgun (WGS) entry which is preliminary data.</text>
</comment>
<keyword evidence="4 6" id="KW-0413">Isomerase</keyword>
<feature type="compositionally biased region" description="Gly residues" evidence="7">
    <location>
        <begin position="525"/>
        <end position="548"/>
    </location>
</feature>
<dbReference type="FunFam" id="3.10.290.10:FF:000003">
    <property type="entry name" value="Pseudouridine synthase"/>
    <property type="match status" value="1"/>
</dbReference>
<dbReference type="InterPro" id="IPR020103">
    <property type="entry name" value="PsdUridine_synth_cat_dom_sf"/>
</dbReference>
<evidence type="ECO:0000256" key="7">
    <source>
        <dbReference type="SAM" id="MobiDB-lite"/>
    </source>
</evidence>
<dbReference type="Gene3D" id="3.10.290.10">
    <property type="entry name" value="RNA-binding S4 domain"/>
    <property type="match status" value="1"/>
</dbReference>
<dbReference type="InterPro" id="IPR036986">
    <property type="entry name" value="S4_RNA-bd_sf"/>
</dbReference>
<dbReference type="AlphaFoldDB" id="A0A4R6VLJ0"/>
<dbReference type="InterPro" id="IPR020094">
    <property type="entry name" value="TruA/RsuA/RluB/E/F_N"/>
</dbReference>
<dbReference type="GO" id="GO:0120159">
    <property type="term" value="F:rRNA pseudouridine synthase activity"/>
    <property type="evidence" value="ECO:0007669"/>
    <property type="project" value="UniProtKB-ARBA"/>
</dbReference>
<proteinExistence type="inferred from homology"/>
<dbReference type="InterPro" id="IPR006145">
    <property type="entry name" value="PsdUridine_synth_RsuA/RluA"/>
</dbReference>